<accession>A0A5J5F4X8</accession>
<dbReference type="InterPro" id="IPR000253">
    <property type="entry name" value="FHA_dom"/>
</dbReference>
<evidence type="ECO:0000313" key="7">
    <source>
        <dbReference type="EMBL" id="KAA8910900.1"/>
    </source>
</evidence>
<dbReference type="InterPro" id="IPR008984">
    <property type="entry name" value="SMAD_FHA_dom_sf"/>
</dbReference>
<sequence>MASSNCRALARLMVSIRGQPTQEITLHKKDLLVGRANYCDIIIPHRSCSHRQFRLYATFFDEGTTEPLIYCEDQNSSNGTWINSHSIPPDTSVLLSHGDRIDVNMAASFVFLSSMVPEALDEQSLSDGALFEDAYQLTNRLLGSGTFGRVLVANEKETGLQVACKIIDLARYRERLKREIWEVALREVMILSGLSHPNIVNIRHVVMTDARIYIFQDLITNGDLFALMADRGSMMEWEALPLVWQILKALIYLHQSGVVHRDLKPENILCTSCIPGGRIILTDFGTAREVDKFSRLSTIAGTHEYNAPEMISRSKGYSKEVDLWSLGIIVHNLLIPHGVHGCSAAQLKEQFEGGNFCWLDRSNLRSLAKDFIKSLLCVNPKERLTAEQALHHPWLSRYADQLDKVYQRNTATWKGRDRSIMIVSFVTDPDLSPTFAGIPRPVSPYLTVKTYPDEPKEFLGLHTNSWMARNVCPNNVSGFFKRKLDINDGPISPVPHKVRHVEPERGEGVHQPSFAGGALKVPERDPITSTAQEVRRMLPERPRFLRFPQAND</sequence>
<dbReference type="PROSITE" id="PS00107">
    <property type="entry name" value="PROTEIN_KINASE_ATP"/>
    <property type="match status" value="1"/>
</dbReference>
<dbReference type="InParanoid" id="A0A5J5F4X8"/>
<dbReference type="CDD" id="cd22670">
    <property type="entry name" value="FHA_MEK1-like"/>
    <property type="match status" value="1"/>
</dbReference>
<evidence type="ECO:0000256" key="4">
    <source>
        <dbReference type="PROSITE-ProRule" id="PRU10141"/>
    </source>
</evidence>
<dbReference type="InterPro" id="IPR011009">
    <property type="entry name" value="Kinase-like_dom_sf"/>
</dbReference>
<evidence type="ECO:0000259" key="6">
    <source>
        <dbReference type="PROSITE" id="PS50011"/>
    </source>
</evidence>
<feature type="binding site" evidence="4">
    <location>
        <position position="165"/>
    </location>
    <ligand>
        <name>ATP</name>
        <dbReference type="ChEBI" id="CHEBI:30616"/>
    </ligand>
</feature>
<dbReference type="SUPFAM" id="SSF49879">
    <property type="entry name" value="SMAD/FHA domain"/>
    <property type="match status" value="1"/>
</dbReference>
<keyword evidence="7" id="KW-0418">Kinase</keyword>
<dbReference type="InterPro" id="IPR000719">
    <property type="entry name" value="Prot_kinase_dom"/>
</dbReference>
<evidence type="ECO:0000256" key="1">
    <source>
        <dbReference type="ARBA" id="ARBA00005575"/>
    </source>
</evidence>
<dbReference type="SMART" id="SM00240">
    <property type="entry name" value="FHA"/>
    <property type="match status" value="1"/>
</dbReference>
<dbReference type="PROSITE" id="PS00108">
    <property type="entry name" value="PROTEIN_KINASE_ST"/>
    <property type="match status" value="1"/>
</dbReference>
<name>A0A5J5F4X8_9PEZI</name>
<dbReference type="InterPro" id="IPR008271">
    <property type="entry name" value="Ser/Thr_kinase_AS"/>
</dbReference>
<evidence type="ECO:0000259" key="5">
    <source>
        <dbReference type="PROSITE" id="PS50006"/>
    </source>
</evidence>
<dbReference type="Pfam" id="PF00498">
    <property type="entry name" value="FHA"/>
    <property type="match status" value="1"/>
</dbReference>
<organism evidence="7 8">
    <name type="scientific">Sphaerosporella brunnea</name>
    <dbReference type="NCBI Taxonomy" id="1250544"/>
    <lineage>
        <taxon>Eukaryota</taxon>
        <taxon>Fungi</taxon>
        <taxon>Dikarya</taxon>
        <taxon>Ascomycota</taxon>
        <taxon>Pezizomycotina</taxon>
        <taxon>Pezizomycetes</taxon>
        <taxon>Pezizales</taxon>
        <taxon>Pyronemataceae</taxon>
        <taxon>Sphaerosporella</taxon>
    </lineage>
</organism>
<dbReference type="Gene3D" id="1.10.510.10">
    <property type="entry name" value="Transferase(Phosphotransferase) domain 1"/>
    <property type="match status" value="1"/>
</dbReference>
<gene>
    <name evidence="7" type="ORF">FN846DRAFT_1019882</name>
</gene>
<dbReference type="InterPro" id="IPR017441">
    <property type="entry name" value="Protein_kinase_ATP_BS"/>
</dbReference>
<feature type="domain" description="Protein kinase" evidence="6">
    <location>
        <begin position="136"/>
        <end position="395"/>
    </location>
</feature>
<dbReference type="Proteomes" id="UP000326924">
    <property type="component" value="Unassembled WGS sequence"/>
</dbReference>
<keyword evidence="2 4" id="KW-0547">Nucleotide-binding</keyword>
<dbReference type="GO" id="GO:0005524">
    <property type="term" value="F:ATP binding"/>
    <property type="evidence" value="ECO:0007669"/>
    <property type="project" value="UniProtKB-UniRule"/>
</dbReference>
<reference evidence="7 8" key="1">
    <citation type="submission" date="2019-09" db="EMBL/GenBank/DDBJ databases">
        <title>Draft genome of the ectomycorrhizal ascomycete Sphaerosporella brunnea.</title>
        <authorList>
            <consortium name="DOE Joint Genome Institute"/>
            <person name="Benucci G.M."/>
            <person name="Marozzi G."/>
            <person name="Antonielli L."/>
            <person name="Sanchez S."/>
            <person name="Marco P."/>
            <person name="Wang X."/>
            <person name="Falini L.B."/>
            <person name="Barry K."/>
            <person name="Haridas S."/>
            <person name="Lipzen A."/>
            <person name="Labutti K."/>
            <person name="Grigoriev I.V."/>
            <person name="Murat C."/>
            <person name="Martin F."/>
            <person name="Albertini E."/>
            <person name="Donnini D."/>
            <person name="Bonito G."/>
        </authorList>
    </citation>
    <scope>NUCLEOTIDE SEQUENCE [LARGE SCALE GENOMIC DNA]</scope>
    <source>
        <strain evidence="7 8">Sb_GMNB300</strain>
    </source>
</reference>
<dbReference type="PANTHER" id="PTHR24347">
    <property type="entry name" value="SERINE/THREONINE-PROTEIN KINASE"/>
    <property type="match status" value="1"/>
</dbReference>
<dbReference type="EMBL" id="VXIS01000041">
    <property type="protein sequence ID" value="KAA8910900.1"/>
    <property type="molecule type" value="Genomic_DNA"/>
</dbReference>
<protein>
    <submittedName>
        <fullName evidence="7">Kinase-like domain-containing protein</fullName>
    </submittedName>
</protein>
<evidence type="ECO:0000313" key="8">
    <source>
        <dbReference type="Proteomes" id="UP000326924"/>
    </source>
</evidence>
<evidence type="ECO:0000256" key="2">
    <source>
        <dbReference type="ARBA" id="ARBA00022741"/>
    </source>
</evidence>
<keyword evidence="8" id="KW-1185">Reference proteome</keyword>
<evidence type="ECO:0000256" key="3">
    <source>
        <dbReference type="ARBA" id="ARBA00022840"/>
    </source>
</evidence>
<feature type="domain" description="FHA" evidence="5">
    <location>
        <begin position="31"/>
        <end position="87"/>
    </location>
</feature>
<comment type="similarity">
    <text evidence="1">Belongs to the protein kinase superfamily. CAMK Ser/Thr protein kinase family. CHEK2 subfamily.</text>
</comment>
<dbReference type="OrthoDB" id="74764at2759"/>
<dbReference type="Gene3D" id="2.60.200.20">
    <property type="match status" value="1"/>
</dbReference>
<dbReference type="GO" id="GO:0004672">
    <property type="term" value="F:protein kinase activity"/>
    <property type="evidence" value="ECO:0007669"/>
    <property type="project" value="InterPro"/>
</dbReference>
<comment type="caution">
    <text evidence="7">The sequence shown here is derived from an EMBL/GenBank/DDBJ whole genome shotgun (WGS) entry which is preliminary data.</text>
</comment>
<keyword evidence="3 4" id="KW-0067">ATP-binding</keyword>
<dbReference type="SMART" id="SM00220">
    <property type="entry name" value="S_TKc"/>
    <property type="match status" value="1"/>
</dbReference>
<dbReference type="SUPFAM" id="SSF56112">
    <property type="entry name" value="Protein kinase-like (PK-like)"/>
    <property type="match status" value="1"/>
</dbReference>
<keyword evidence="7" id="KW-0808">Transferase</keyword>
<dbReference type="FunCoup" id="A0A5J5F4X8">
    <property type="interactions" value="176"/>
</dbReference>
<dbReference type="Pfam" id="PF00069">
    <property type="entry name" value="Pkinase"/>
    <property type="match status" value="1"/>
</dbReference>
<dbReference type="PROSITE" id="PS50006">
    <property type="entry name" value="FHA_DOMAIN"/>
    <property type="match status" value="1"/>
</dbReference>
<dbReference type="PROSITE" id="PS50011">
    <property type="entry name" value="PROTEIN_KINASE_DOM"/>
    <property type="match status" value="1"/>
</dbReference>
<dbReference type="AlphaFoldDB" id="A0A5J5F4X8"/>
<proteinExistence type="inferred from homology"/>